<dbReference type="GO" id="GO:0016787">
    <property type="term" value="F:hydrolase activity"/>
    <property type="evidence" value="ECO:0007669"/>
    <property type="project" value="UniProtKB-KW"/>
</dbReference>
<dbReference type="InterPro" id="IPR029058">
    <property type="entry name" value="AB_hydrolase_fold"/>
</dbReference>
<gene>
    <name evidence="3" type="ORF">AM571_PC02180</name>
</gene>
<dbReference type="PANTHER" id="PTHR43037">
    <property type="entry name" value="UNNAMED PRODUCT-RELATED"/>
    <property type="match status" value="1"/>
</dbReference>
<dbReference type="Pfam" id="PF10503">
    <property type="entry name" value="Esterase_PHB"/>
    <property type="match status" value="1"/>
</dbReference>
<reference evidence="3 4" key="1">
    <citation type="submission" date="2016-09" db="EMBL/GenBank/DDBJ databases">
        <title>The complete genome sequences of Rhizobium gallicum, symbiovars gallicum and phaseoli, symbionts associated to common bean (Phaseolus vulgaris).</title>
        <authorList>
            <person name="Bustos P."/>
            <person name="Santamaria R.I."/>
            <person name="Perez-Carrascal O.M."/>
            <person name="Juarez S."/>
            <person name="Lozano L."/>
            <person name="Martinez-Flores I."/>
            <person name="Martinez-Romero E."/>
            <person name="Cevallos M."/>
            <person name="Romero D."/>
            <person name="Davila G."/>
            <person name="Gonzalez V."/>
        </authorList>
    </citation>
    <scope>NUCLEOTIDE SEQUENCE [LARGE SCALE GENOMIC DNA]</scope>
    <source>
        <strain evidence="3 4">8C-3</strain>
        <plasmid evidence="4">Plasmid prsp8c3c</plasmid>
    </source>
</reference>
<dbReference type="GO" id="GO:0005576">
    <property type="term" value="C:extracellular region"/>
    <property type="evidence" value="ECO:0007669"/>
    <property type="project" value="InterPro"/>
</dbReference>
<dbReference type="NCBIfam" id="TIGR01840">
    <property type="entry name" value="esterase_phb"/>
    <property type="match status" value="1"/>
</dbReference>
<evidence type="ECO:0000256" key="1">
    <source>
        <dbReference type="ARBA" id="ARBA00022729"/>
    </source>
</evidence>
<accession>A0A1L5PJ12</accession>
<evidence type="ECO:0000313" key="4">
    <source>
        <dbReference type="Proteomes" id="UP000185109"/>
    </source>
</evidence>
<dbReference type="AlphaFoldDB" id="A0A1L5PJ12"/>
<sequence>MNRTANRARLFVHCSNRPYIDPWRLFWLKEKHVSFRDSPDERLVEIASFGSNPGALKAWLFLPTDMDERAPLVVALHGCTQTAKGYALGSGWSQLAERRGFAVLYPEQQHSNNPNLCFNWFEPADARRGAGEAASISQMVAHVVQSQGIDQNRIFVTGLSAGGAMANAMLSTYPEIFAGGAIIAGLPYGVAANVAEAFAQMQGRNPSNAPKLRSALRRAGHHAGPWPTVSVWHGTHDQTVRPRNADQIVDQWSGVHATGKEPDRMEVVNGHQHKVWLDADGRMVIETYSIKGMAHGLPLAIRGDTSFGRAGPYMLEAGISSTARIARSWGLAFDSDVEATEFVAAEVSGELKLAGNGKRRSPRAGPGDNRVGKIINDALRAAGLLR</sequence>
<protein>
    <submittedName>
        <fullName evidence="3">Esterase PHB depolymerase family protein</fullName>
    </submittedName>
</protein>
<evidence type="ECO:0000313" key="3">
    <source>
        <dbReference type="EMBL" id="APO79906.1"/>
    </source>
</evidence>
<dbReference type="SUPFAM" id="SSF53474">
    <property type="entry name" value="alpha/beta-Hydrolases"/>
    <property type="match status" value="2"/>
</dbReference>
<dbReference type="Gene3D" id="3.40.50.1820">
    <property type="entry name" value="alpha/beta hydrolase"/>
    <property type="match status" value="1"/>
</dbReference>
<keyword evidence="2" id="KW-0378">Hydrolase</keyword>
<name>A0A1L5PJ12_RHIET</name>
<dbReference type="Proteomes" id="UP000185109">
    <property type="component" value="Plasmid pRsp8C3c"/>
</dbReference>
<evidence type="ECO:0000256" key="2">
    <source>
        <dbReference type="ARBA" id="ARBA00022801"/>
    </source>
</evidence>
<proteinExistence type="predicted"/>
<organism evidence="3 4">
    <name type="scientific">Rhizobium etli 8C-3</name>
    <dbReference type="NCBI Taxonomy" id="538025"/>
    <lineage>
        <taxon>Bacteria</taxon>
        <taxon>Pseudomonadati</taxon>
        <taxon>Pseudomonadota</taxon>
        <taxon>Alphaproteobacteria</taxon>
        <taxon>Hyphomicrobiales</taxon>
        <taxon>Rhizobiaceae</taxon>
        <taxon>Rhizobium/Agrobacterium group</taxon>
        <taxon>Rhizobium</taxon>
    </lineage>
</organism>
<dbReference type="InterPro" id="IPR050955">
    <property type="entry name" value="Plant_Biomass_Hydrol_Est"/>
</dbReference>
<dbReference type="PANTHER" id="PTHR43037:SF1">
    <property type="entry name" value="BLL1128 PROTEIN"/>
    <property type="match status" value="1"/>
</dbReference>
<dbReference type="EMBL" id="CP017244">
    <property type="protein sequence ID" value="APO79906.1"/>
    <property type="molecule type" value="Genomic_DNA"/>
</dbReference>
<keyword evidence="3" id="KW-0614">Plasmid</keyword>
<dbReference type="InterPro" id="IPR010126">
    <property type="entry name" value="Esterase_phb"/>
</dbReference>
<keyword evidence="1" id="KW-0732">Signal</keyword>
<geneLocation type="plasmid" evidence="4">
    <name>prsp8c3c</name>
</geneLocation>